<dbReference type="GO" id="GO:0005524">
    <property type="term" value="F:ATP binding"/>
    <property type="evidence" value="ECO:0007669"/>
    <property type="project" value="UniProtKB-KW"/>
</dbReference>
<dbReference type="GO" id="GO:0005886">
    <property type="term" value="C:plasma membrane"/>
    <property type="evidence" value="ECO:0007669"/>
    <property type="project" value="UniProtKB-SubCell"/>
</dbReference>
<gene>
    <name evidence="7" type="ORF">Salmuc_03681</name>
</gene>
<dbReference type="InterPro" id="IPR003593">
    <property type="entry name" value="AAA+_ATPase"/>
</dbReference>
<dbReference type="eggNOG" id="COG4172">
    <property type="taxonomic scope" value="Bacteria"/>
</dbReference>
<evidence type="ECO:0000313" key="8">
    <source>
        <dbReference type="Proteomes" id="UP000015347"/>
    </source>
</evidence>
<evidence type="ECO:0000259" key="6">
    <source>
        <dbReference type="PROSITE" id="PS50893"/>
    </source>
</evidence>
<proteinExistence type="inferred from homology"/>
<dbReference type="AlphaFoldDB" id="S9RQM7"/>
<evidence type="ECO:0000256" key="2">
    <source>
        <dbReference type="ARBA" id="ARBA00005417"/>
    </source>
</evidence>
<dbReference type="OrthoDB" id="9802264at2"/>
<dbReference type="InterPro" id="IPR017871">
    <property type="entry name" value="ABC_transporter-like_CS"/>
</dbReference>
<organism evidence="7 8">
    <name type="scientific">Salipiger mucosus DSM 16094</name>
    <dbReference type="NCBI Taxonomy" id="1123237"/>
    <lineage>
        <taxon>Bacteria</taxon>
        <taxon>Pseudomonadati</taxon>
        <taxon>Pseudomonadota</taxon>
        <taxon>Alphaproteobacteria</taxon>
        <taxon>Rhodobacterales</taxon>
        <taxon>Roseobacteraceae</taxon>
        <taxon>Salipiger</taxon>
    </lineage>
</organism>
<dbReference type="HOGENOM" id="CLU_000604_1_23_5"/>
<dbReference type="PROSITE" id="PS00211">
    <property type="entry name" value="ABC_TRANSPORTER_1"/>
    <property type="match status" value="1"/>
</dbReference>
<comment type="caution">
    <text evidence="7">The sequence shown here is derived from an EMBL/GenBank/DDBJ whole genome shotgun (WGS) entry which is preliminary data.</text>
</comment>
<dbReference type="SUPFAM" id="SSF52540">
    <property type="entry name" value="P-loop containing nucleoside triphosphate hydrolases"/>
    <property type="match status" value="2"/>
</dbReference>
<dbReference type="InterPro" id="IPR013563">
    <property type="entry name" value="Oligopep_ABC_C"/>
</dbReference>
<comment type="similarity">
    <text evidence="2">Belongs to the ABC transporter superfamily.</text>
</comment>
<dbReference type="STRING" id="1123237.Salmuc_03681"/>
<dbReference type="Gene3D" id="3.40.50.300">
    <property type="entry name" value="P-loop containing nucleotide triphosphate hydrolases"/>
    <property type="match status" value="2"/>
</dbReference>
<dbReference type="InterPro" id="IPR027417">
    <property type="entry name" value="P-loop_NTPase"/>
</dbReference>
<dbReference type="PANTHER" id="PTHR43776:SF7">
    <property type="entry name" value="D,D-DIPEPTIDE TRANSPORT ATP-BINDING PROTEIN DDPF-RELATED"/>
    <property type="match status" value="1"/>
</dbReference>
<dbReference type="PANTHER" id="PTHR43776">
    <property type="entry name" value="TRANSPORT ATP-BINDING PROTEIN"/>
    <property type="match status" value="1"/>
</dbReference>
<evidence type="ECO:0000256" key="3">
    <source>
        <dbReference type="ARBA" id="ARBA00022448"/>
    </source>
</evidence>
<dbReference type="Pfam" id="PF00005">
    <property type="entry name" value="ABC_tran"/>
    <property type="match status" value="2"/>
</dbReference>
<dbReference type="Proteomes" id="UP000015347">
    <property type="component" value="Unassembled WGS sequence"/>
</dbReference>
<dbReference type="GO" id="GO:0015833">
    <property type="term" value="P:peptide transport"/>
    <property type="evidence" value="ECO:0007669"/>
    <property type="project" value="InterPro"/>
</dbReference>
<protein>
    <submittedName>
        <fullName evidence="7">ABC transporter, ATP-binding protein</fullName>
    </submittedName>
</protein>
<evidence type="ECO:0000256" key="1">
    <source>
        <dbReference type="ARBA" id="ARBA00004417"/>
    </source>
</evidence>
<dbReference type="InterPro" id="IPR003439">
    <property type="entry name" value="ABC_transporter-like_ATP-bd"/>
</dbReference>
<name>S9RQM7_9RHOB</name>
<dbReference type="GO" id="GO:0016887">
    <property type="term" value="F:ATP hydrolysis activity"/>
    <property type="evidence" value="ECO:0007669"/>
    <property type="project" value="InterPro"/>
</dbReference>
<reference evidence="8" key="1">
    <citation type="journal article" date="2014" name="Stand. Genomic Sci.">
        <title>Genome sequence of the exopolysaccharide-producing Salipiger mucosus type strain (DSM 16094(T)), a moderately halophilic member of the Roseobacter clade.</title>
        <authorList>
            <person name="Riedel T."/>
            <person name="Spring S."/>
            <person name="Fiebig A."/>
            <person name="Petersen J."/>
            <person name="Kyrpides N.C."/>
            <person name="Goker M."/>
            <person name="Klenk H.P."/>
        </authorList>
    </citation>
    <scope>NUCLEOTIDE SEQUENCE [LARGE SCALE GENOMIC DNA]</scope>
    <source>
        <strain evidence="8">DSM 16094</strain>
    </source>
</reference>
<accession>S9RQM7</accession>
<dbReference type="GO" id="GO:0055085">
    <property type="term" value="P:transmembrane transport"/>
    <property type="evidence" value="ECO:0007669"/>
    <property type="project" value="UniProtKB-ARBA"/>
</dbReference>
<keyword evidence="4" id="KW-0547">Nucleotide-binding</keyword>
<evidence type="ECO:0000313" key="7">
    <source>
        <dbReference type="EMBL" id="EPX80365.1"/>
    </source>
</evidence>
<sequence>MVRINDTATVLDSYPVQLSGGMRQRVLLALAMSGNPALLIADEPTTALDVTVQKRSVELMQDLVEREGLSGLYITHDLGVARWLCRRSHVMYRGRVVEEGPTGAILDAPRDPYTRGLVAAVPRVDEAVAVRTLPAPPPSGRPQIRVMDLRKRFEATEAVKGVSFEVRRGETFAIVGESGSGKSTIAQMLTGLMLPTEGEIRFDGEVMNIVGPRDRLRYRDLIQMVFQDPASSLNPRQTLETIVGLPLRLHGMTDAAKRRERVVELLDKVSLPADFLHRRPVSLSGGQKQRVSIARALAVSPKVLVLDEPTSALDVSVQARILKLLKDLREKEDLTFVVISHDLGVIRTLADRVAVMYHGEFLEVGGVNDIFEAPRTDYTRQLIAAVPAL</sequence>
<dbReference type="EMBL" id="APVH01000032">
    <property type="protein sequence ID" value="EPX80365.1"/>
    <property type="molecule type" value="Genomic_DNA"/>
</dbReference>
<feature type="domain" description="ABC transporter" evidence="6">
    <location>
        <begin position="144"/>
        <end position="383"/>
    </location>
</feature>
<keyword evidence="5 7" id="KW-0067">ATP-binding</keyword>
<dbReference type="Pfam" id="PF08352">
    <property type="entry name" value="oligo_HPY"/>
    <property type="match status" value="2"/>
</dbReference>
<evidence type="ECO:0000256" key="5">
    <source>
        <dbReference type="ARBA" id="ARBA00022840"/>
    </source>
</evidence>
<dbReference type="SMART" id="SM00382">
    <property type="entry name" value="AAA"/>
    <property type="match status" value="1"/>
</dbReference>
<evidence type="ECO:0000256" key="4">
    <source>
        <dbReference type="ARBA" id="ARBA00022741"/>
    </source>
</evidence>
<dbReference type="InterPro" id="IPR050319">
    <property type="entry name" value="ABC_transp_ATP-bind"/>
</dbReference>
<dbReference type="PROSITE" id="PS50893">
    <property type="entry name" value="ABC_TRANSPORTER_2"/>
    <property type="match status" value="1"/>
</dbReference>
<dbReference type="CDD" id="cd03257">
    <property type="entry name" value="ABC_NikE_OppD_transporters"/>
    <property type="match status" value="1"/>
</dbReference>
<keyword evidence="3" id="KW-0813">Transport</keyword>
<comment type="subcellular location">
    <subcellularLocation>
        <location evidence="1">Cell inner membrane</location>
        <topology evidence="1">Peripheral membrane protein</topology>
    </subcellularLocation>
</comment>
<keyword evidence="8" id="KW-1185">Reference proteome</keyword>